<dbReference type="Proteomes" id="UP001283361">
    <property type="component" value="Unassembled WGS sequence"/>
</dbReference>
<keyword evidence="3" id="KW-1185">Reference proteome</keyword>
<sequence>MPGASNSKPSAITESQPSTMCTKRKRDNPESYPLLNDCRKKRVFFKGDTRTAQSDQQHALEFEFFRGDYDLT</sequence>
<gene>
    <name evidence="2" type="ORF">RRG08_023895</name>
</gene>
<organism evidence="2 3">
    <name type="scientific">Elysia crispata</name>
    <name type="common">lettuce slug</name>
    <dbReference type="NCBI Taxonomy" id="231223"/>
    <lineage>
        <taxon>Eukaryota</taxon>
        <taxon>Metazoa</taxon>
        <taxon>Spiralia</taxon>
        <taxon>Lophotrochozoa</taxon>
        <taxon>Mollusca</taxon>
        <taxon>Gastropoda</taxon>
        <taxon>Heterobranchia</taxon>
        <taxon>Euthyneura</taxon>
        <taxon>Panpulmonata</taxon>
        <taxon>Sacoglossa</taxon>
        <taxon>Placobranchoidea</taxon>
        <taxon>Plakobranchidae</taxon>
        <taxon>Elysia</taxon>
    </lineage>
</organism>
<feature type="compositionally biased region" description="Polar residues" evidence="1">
    <location>
        <begin position="1"/>
        <end position="21"/>
    </location>
</feature>
<proteinExistence type="predicted"/>
<evidence type="ECO:0000313" key="2">
    <source>
        <dbReference type="EMBL" id="KAK3778279.1"/>
    </source>
</evidence>
<feature type="region of interest" description="Disordered" evidence="1">
    <location>
        <begin position="1"/>
        <end position="33"/>
    </location>
</feature>
<accession>A0AAE0ZZ56</accession>
<dbReference type="EMBL" id="JAWDGP010002983">
    <property type="protein sequence ID" value="KAK3778279.1"/>
    <property type="molecule type" value="Genomic_DNA"/>
</dbReference>
<comment type="caution">
    <text evidence="2">The sequence shown here is derived from an EMBL/GenBank/DDBJ whole genome shotgun (WGS) entry which is preliminary data.</text>
</comment>
<name>A0AAE0ZZ56_9GAST</name>
<evidence type="ECO:0000313" key="3">
    <source>
        <dbReference type="Proteomes" id="UP001283361"/>
    </source>
</evidence>
<reference evidence="2" key="1">
    <citation type="journal article" date="2023" name="G3 (Bethesda)">
        <title>A reference genome for the long-term kleptoplast-retaining sea slug Elysia crispata morphotype clarki.</title>
        <authorList>
            <person name="Eastman K.E."/>
            <person name="Pendleton A.L."/>
            <person name="Shaikh M.A."/>
            <person name="Suttiyut T."/>
            <person name="Ogas R."/>
            <person name="Tomko P."/>
            <person name="Gavelis G."/>
            <person name="Widhalm J.R."/>
            <person name="Wisecaver J.H."/>
        </authorList>
    </citation>
    <scope>NUCLEOTIDE SEQUENCE</scope>
    <source>
        <strain evidence="2">ECLA1</strain>
    </source>
</reference>
<evidence type="ECO:0000256" key="1">
    <source>
        <dbReference type="SAM" id="MobiDB-lite"/>
    </source>
</evidence>
<protein>
    <submittedName>
        <fullName evidence="2">Uncharacterized protein</fullName>
    </submittedName>
</protein>
<dbReference type="AlphaFoldDB" id="A0AAE0ZZ56"/>